<protein>
    <submittedName>
        <fullName evidence="6">NAD(P)H-dependent oxidoreductase subunit E</fullName>
    </submittedName>
</protein>
<dbReference type="GO" id="GO:0016829">
    <property type="term" value="F:lyase activity"/>
    <property type="evidence" value="ECO:0007669"/>
    <property type="project" value="UniProtKB-KW"/>
</dbReference>
<dbReference type="SUPFAM" id="SSF53800">
    <property type="entry name" value="Chelatase"/>
    <property type="match status" value="1"/>
</dbReference>
<keyword evidence="3" id="KW-0456">Lyase</keyword>
<feature type="compositionally biased region" description="Basic and acidic residues" evidence="5">
    <location>
        <begin position="1"/>
        <end position="11"/>
    </location>
</feature>
<dbReference type="CDD" id="cd03414">
    <property type="entry name" value="CbiX_SirB_C"/>
    <property type="match status" value="1"/>
</dbReference>
<evidence type="ECO:0000256" key="3">
    <source>
        <dbReference type="ARBA" id="ARBA00023239"/>
    </source>
</evidence>
<dbReference type="AlphaFoldDB" id="A0A8U0HSK7"/>
<feature type="region of interest" description="Disordered" evidence="5">
    <location>
        <begin position="1"/>
        <end position="39"/>
    </location>
</feature>
<evidence type="ECO:0000256" key="2">
    <source>
        <dbReference type="ARBA" id="ARBA00022723"/>
    </source>
</evidence>
<dbReference type="Gene3D" id="3.40.30.10">
    <property type="entry name" value="Glutaredoxin"/>
    <property type="match status" value="1"/>
</dbReference>
<evidence type="ECO:0000256" key="5">
    <source>
        <dbReference type="SAM" id="MobiDB-lite"/>
    </source>
</evidence>
<accession>A0A8U0HSK7</accession>
<dbReference type="KEGG" id="halx:M0R89_15145"/>
<feature type="region of interest" description="Disordered" evidence="5">
    <location>
        <begin position="308"/>
        <end position="329"/>
    </location>
</feature>
<keyword evidence="1" id="KW-0169">Cobalamin biosynthesis</keyword>
<dbReference type="GO" id="GO:0046872">
    <property type="term" value="F:metal ion binding"/>
    <property type="evidence" value="ECO:0007669"/>
    <property type="project" value="UniProtKB-KW"/>
</dbReference>
<keyword evidence="7" id="KW-1185">Reference proteome</keyword>
<evidence type="ECO:0000256" key="4">
    <source>
        <dbReference type="ARBA" id="ARBA00023285"/>
    </source>
</evidence>
<dbReference type="RefSeq" id="WP_248649917.1">
    <property type="nucleotide sequence ID" value="NZ_CP096659.1"/>
</dbReference>
<dbReference type="GeneID" id="72186562"/>
<organism evidence="6 7">
    <name type="scientific">Halorussus limi</name>
    <dbReference type="NCBI Taxonomy" id="2938695"/>
    <lineage>
        <taxon>Archaea</taxon>
        <taxon>Methanobacteriati</taxon>
        <taxon>Methanobacteriota</taxon>
        <taxon>Stenosarchaea group</taxon>
        <taxon>Halobacteria</taxon>
        <taxon>Halobacteriales</taxon>
        <taxon>Haladaptataceae</taxon>
        <taxon>Halorussus</taxon>
    </lineage>
</organism>
<dbReference type="InterPro" id="IPR036249">
    <property type="entry name" value="Thioredoxin-like_sf"/>
</dbReference>
<dbReference type="InterPro" id="IPR002762">
    <property type="entry name" value="CbiX-like"/>
</dbReference>
<keyword evidence="4" id="KW-0170">Cobalt</keyword>
<dbReference type="GO" id="GO:0009236">
    <property type="term" value="P:cobalamin biosynthetic process"/>
    <property type="evidence" value="ECO:0007669"/>
    <property type="project" value="UniProtKB-KW"/>
</dbReference>
<dbReference type="SUPFAM" id="SSF52833">
    <property type="entry name" value="Thioredoxin-like"/>
    <property type="match status" value="1"/>
</dbReference>
<sequence>MSRSSDEEGSSRDGAVSPGDASGEFDDEAVLLVGHGSRREKSNEQVRELAVGLEERLGVPVDVGFLELAEPTIPEAIGSLAPAVSEITVVQLSLFAASHVKNDVPLAIQQARSEYSDLTLHNGSHLGVHPAIVDLLDDRAAAVEADLSVDREADDVAVVLCARGSSDPDANGDVHKLARLLYEGRKFDRVESCFVGVTEPRLQDALHDVAKHRPDSVVVLPYMLGDGVLTQRIRDRTAEFDDEYPYVDAAAGDPLGTDSRLLDVLGDRWQEARTDSVRMSCDTCKHKVELDGYEEDVGGARAMLRALTHQESHADRESVDEEPHTHDAPEKHVAVCTNQTCAADGAPAVLERLRQSVRDSEECDARVTRTSCLGRCGDGPMVAVYPDGVWYGGVDQNDAERVVSSHLDRDRIVSDIVDQTL</sequence>
<dbReference type="Gene3D" id="3.40.50.1400">
    <property type="match status" value="2"/>
</dbReference>
<dbReference type="Pfam" id="PF01903">
    <property type="entry name" value="CbiX"/>
    <property type="match status" value="2"/>
</dbReference>
<evidence type="ECO:0000256" key="1">
    <source>
        <dbReference type="ARBA" id="ARBA00022573"/>
    </source>
</evidence>
<dbReference type="CDD" id="cd03416">
    <property type="entry name" value="CbiX_SirB_N"/>
    <property type="match status" value="1"/>
</dbReference>
<dbReference type="PANTHER" id="PTHR33542">
    <property type="entry name" value="SIROHYDROCHLORIN FERROCHELATASE, CHLOROPLASTIC"/>
    <property type="match status" value="1"/>
</dbReference>
<keyword evidence="2" id="KW-0479">Metal-binding</keyword>
<dbReference type="CDD" id="cd02980">
    <property type="entry name" value="TRX_Fd_family"/>
    <property type="match status" value="1"/>
</dbReference>
<dbReference type="Proteomes" id="UP000830729">
    <property type="component" value="Chromosome"/>
</dbReference>
<gene>
    <name evidence="6" type="ORF">M0R89_15145</name>
</gene>
<dbReference type="InterPro" id="IPR050963">
    <property type="entry name" value="Sirohydro_Cobaltochel/CbiX"/>
</dbReference>
<dbReference type="PANTHER" id="PTHR33542:SF3">
    <property type="entry name" value="SIROHYDROCHLORIN FERROCHELATASE, CHLOROPLASTIC"/>
    <property type="match status" value="1"/>
</dbReference>
<dbReference type="EMBL" id="CP096659">
    <property type="protein sequence ID" value="UPV73867.1"/>
    <property type="molecule type" value="Genomic_DNA"/>
</dbReference>
<evidence type="ECO:0000313" key="7">
    <source>
        <dbReference type="Proteomes" id="UP000830729"/>
    </source>
</evidence>
<reference evidence="6 7" key="1">
    <citation type="submission" date="2022-04" db="EMBL/GenBank/DDBJ databases">
        <title>Diverse halophilic archaea isolated from saline environments.</title>
        <authorList>
            <person name="Cui H.-L."/>
        </authorList>
    </citation>
    <scope>NUCLEOTIDE SEQUENCE [LARGE SCALE GENOMIC DNA]</scope>
    <source>
        <strain evidence="6 7">XZYJT49</strain>
    </source>
</reference>
<name>A0A8U0HSK7_9EURY</name>
<proteinExistence type="predicted"/>
<dbReference type="Pfam" id="PF01257">
    <property type="entry name" value="2Fe-2S_thioredx"/>
    <property type="match status" value="1"/>
</dbReference>
<evidence type="ECO:0000313" key="6">
    <source>
        <dbReference type="EMBL" id="UPV73867.1"/>
    </source>
</evidence>